<accession>A0A9W9P267</accession>
<evidence type="ECO:0000256" key="1">
    <source>
        <dbReference type="ARBA" id="ARBA00005466"/>
    </source>
</evidence>
<dbReference type="SUPFAM" id="SSF56176">
    <property type="entry name" value="FAD-binding/transporter-associated domain-like"/>
    <property type="match status" value="1"/>
</dbReference>
<dbReference type="OrthoDB" id="363185at2759"/>
<dbReference type="PANTHER" id="PTHR42973:SF7">
    <property type="entry name" value="FAD-BINDING PCMH-TYPE DOMAIN-CONTAINING PROTEIN"/>
    <property type="match status" value="1"/>
</dbReference>
<proteinExistence type="inferred from homology"/>
<dbReference type="EMBL" id="JAPQKT010000003">
    <property type="protein sequence ID" value="KAJ5234109.1"/>
    <property type="molecule type" value="Genomic_DNA"/>
</dbReference>
<dbReference type="InterPro" id="IPR006094">
    <property type="entry name" value="Oxid_FAD_bind_N"/>
</dbReference>
<feature type="domain" description="FAD-binding PCMH-type" evidence="5">
    <location>
        <begin position="42"/>
        <end position="208"/>
    </location>
</feature>
<dbReference type="AlphaFoldDB" id="A0A9W9P267"/>
<dbReference type="RefSeq" id="XP_056501609.1">
    <property type="nucleotide sequence ID" value="XM_056642197.1"/>
</dbReference>
<dbReference type="Pfam" id="PF08031">
    <property type="entry name" value="BBE"/>
    <property type="match status" value="1"/>
</dbReference>
<dbReference type="GO" id="GO:0071949">
    <property type="term" value="F:FAD binding"/>
    <property type="evidence" value="ECO:0007669"/>
    <property type="project" value="InterPro"/>
</dbReference>
<organism evidence="6 7">
    <name type="scientific">Penicillium citrinum</name>
    <dbReference type="NCBI Taxonomy" id="5077"/>
    <lineage>
        <taxon>Eukaryota</taxon>
        <taxon>Fungi</taxon>
        <taxon>Dikarya</taxon>
        <taxon>Ascomycota</taxon>
        <taxon>Pezizomycotina</taxon>
        <taxon>Eurotiomycetes</taxon>
        <taxon>Eurotiomycetidae</taxon>
        <taxon>Eurotiales</taxon>
        <taxon>Aspergillaceae</taxon>
        <taxon>Penicillium</taxon>
    </lineage>
</organism>
<sequence length="463" mass="49853">MTQRANQIANLEAFLQGHPTIKYISPSSENYANAYKGWNGSRRDIPLSIVQPQSHTDVCTLIKYLKSNSLPFTLRAGGHNLEGRAVVDGALLIDLRLLTGVTIAPDRKSAVIQGGTLQDEVGNTLWKDGLGTATGSIPSVGYVGWATYGGYGPFSSHWGLGADQIISATVVNPDGEIYIVDRDLLQGVRGAGGLFGVILEVTVKVYPLSTLLAGPIVFDSTDIKKTFIDFNAAYQQLETEGIPTELTVQQTIFNGPHGAAFAIQFVWSGENLEDGQNWSKKIAALGPVSMNGVIPTNLPDWFAGIGAHIPRTAYGSPYSHNVSSLSPTVAEIIGNGIAEMPNNPGTMMSIHQLRGKALQCELPSVFEAREPHFMLEIIGFSTDSALLSEAEKWAAGIADNLIKVALNAVLPTHYISVFNSVAQASSPAEWVEKTYGTKVDTLKRLKTKFDPENLFALTVPTLR</sequence>
<dbReference type="PANTHER" id="PTHR42973">
    <property type="entry name" value="BINDING OXIDOREDUCTASE, PUTATIVE (AFU_ORTHOLOGUE AFUA_1G17690)-RELATED"/>
    <property type="match status" value="1"/>
</dbReference>
<dbReference type="Gene3D" id="3.30.465.10">
    <property type="match status" value="1"/>
</dbReference>
<dbReference type="InterPro" id="IPR016167">
    <property type="entry name" value="FAD-bd_PCMH_sub1"/>
</dbReference>
<keyword evidence="7" id="KW-1185">Reference proteome</keyword>
<evidence type="ECO:0000256" key="2">
    <source>
        <dbReference type="ARBA" id="ARBA00022630"/>
    </source>
</evidence>
<dbReference type="InterPro" id="IPR016169">
    <property type="entry name" value="FAD-bd_PCMH_sub2"/>
</dbReference>
<dbReference type="InterPro" id="IPR050416">
    <property type="entry name" value="FAD-linked_Oxidoreductase"/>
</dbReference>
<protein>
    <submittedName>
        <fullName evidence="6">D-lactate dehydrogenase</fullName>
    </submittedName>
</protein>
<evidence type="ECO:0000256" key="3">
    <source>
        <dbReference type="ARBA" id="ARBA00022827"/>
    </source>
</evidence>
<evidence type="ECO:0000313" key="7">
    <source>
        <dbReference type="Proteomes" id="UP001147733"/>
    </source>
</evidence>
<dbReference type="InterPro" id="IPR012951">
    <property type="entry name" value="BBE"/>
</dbReference>
<comment type="similarity">
    <text evidence="1">Belongs to the oxygen-dependent FAD-linked oxidoreductase family.</text>
</comment>
<gene>
    <name evidence="6" type="ORF">N7469_003277</name>
</gene>
<dbReference type="GeneID" id="81381364"/>
<dbReference type="GO" id="GO:0016491">
    <property type="term" value="F:oxidoreductase activity"/>
    <property type="evidence" value="ECO:0007669"/>
    <property type="project" value="UniProtKB-KW"/>
</dbReference>
<dbReference type="InterPro" id="IPR036318">
    <property type="entry name" value="FAD-bd_PCMH-like_sf"/>
</dbReference>
<reference evidence="6" key="2">
    <citation type="journal article" date="2023" name="IMA Fungus">
        <title>Comparative genomic study of the Penicillium genus elucidates a diverse pangenome and 15 lateral gene transfer events.</title>
        <authorList>
            <person name="Petersen C."/>
            <person name="Sorensen T."/>
            <person name="Nielsen M.R."/>
            <person name="Sondergaard T.E."/>
            <person name="Sorensen J.L."/>
            <person name="Fitzpatrick D.A."/>
            <person name="Frisvad J.C."/>
            <person name="Nielsen K.L."/>
        </authorList>
    </citation>
    <scope>NUCLEOTIDE SEQUENCE</scope>
    <source>
        <strain evidence="6">IBT 23319</strain>
    </source>
</reference>
<keyword evidence="4" id="KW-0560">Oxidoreductase</keyword>
<dbReference type="InterPro" id="IPR016166">
    <property type="entry name" value="FAD-bd_PCMH"/>
</dbReference>
<evidence type="ECO:0000259" key="5">
    <source>
        <dbReference type="PROSITE" id="PS51387"/>
    </source>
</evidence>
<dbReference type="Gene3D" id="3.40.462.20">
    <property type="match status" value="1"/>
</dbReference>
<reference evidence="6" key="1">
    <citation type="submission" date="2022-11" db="EMBL/GenBank/DDBJ databases">
        <authorList>
            <person name="Petersen C."/>
        </authorList>
    </citation>
    <scope>NUCLEOTIDE SEQUENCE</scope>
    <source>
        <strain evidence="6">IBT 23319</strain>
    </source>
</reference>
<dbReference type="PROSITE" id="PS51387">
    <property type="entry name" value="FAD_PCMH"/>
    <property type="match status" value="1"/>
</dbReference>
<keyword evidence="3" id="KW-0274">FAD</keyword>
<comment type="caution">
    <text evidence="6">The sequence shown here is derived from an EMBL/GenBank/DDBJ whole genome shotgun (WGS) entry which is preliminary data.</text>
</comment>
<evidence type="ECO:0000313" key="6">
    <source>
        <dbReference type="EMBL" id="KAJ5234109.1"/>
    </source>
</evidence>
<name>A0A9W9P267_PENCI</name>
<dbReference type="Proteomes" id="UP001147733">
    <property type="component" value="Unassembled WGS sequence"/>
</dbReference>
<dbReference type="Pfam" id="PF01565">
    <property type="entry name" value="FAD_binding_4"/>
    <property type="match status" value="1"/>
</dbReference>
<keyword evidence="2" id="KW-0285">Flavoprotein</keyword>
<dbReference type="Gene3D" id="3.30.43.10">
    <property type="entry name" value="Uridine Diphospho-n-acetylenolpyruvylglucosamine Reductase, domain 2"/>
    <property type="match status" value="1"/>
</dbReference>
<evidence type="ECO:0000256" key="4">
    <source>
        <dbReference type="ARBA" id="ARBA00023002"/>
    </source>
</evidence>